<evidence type="ECO:0000256" key="1">
    <source>
        <dbReference type="ARBA" id="ARBA00005953"/>
    </source>
</evidence>
<gene>
    <name evidence="3" type="ORF">AB0C36_26960</name>
</gene>
<evidence type="ECO:0000313" key="3">
    <source>
        <dbReference type="EMBL" id="MEU8137144.1"/>
    </source>
</evidence>
<dbReference type="GO" id="GO:0016787">
    <property type="term" value="F:hydrolase activity"/>
    <property type="evidence" value="ECO:0007669"/>
    <property type="project" value="UniProtKB-KW"/>
</dbReference>
<keyword evidence="2 3" id="KW-0378">Hydrolase</keyword>
<dbReference type="Proteomes" id="UP001551482">
    <property type="component" value="Unassembled WGS sequence"/>
</dbReference>
<dbReference type="PANTHER" id="PTHR31793">
    <property type="entry name" value="4-HYDROXYBENZOYL-COA THIOESTERASE FAMILY MEMBER"/>
    <property type="match status" value="1"/>
</dbReference>
<dbReference type="SUPFAM" id="SSF54637">
    <property type="entry name" value="Thioesterase/thiol ester dehydrase-isomerase"/>
    <property type="match status" value="1"/>
</dbReference>
<dbReference type="CDD" id="cd00586">
    <property type="entry name" value="4HBT"/>
    <property type="match status" value="1"/>
</dbReference>
<dbReference type="InterPro" id="IPR050563">
    <property type="entry name" value="4-hydroxybenzoyl-CoA_TE"/>
</dbReference>
<comment type="similarity">
    <text evidence="1">Belongs to the 4-hydroxybenzoyl-CoA thioesterase family.</text>
</comment>
<reference evidence="3 4" key="1">
    <citation type="submission" date="2024-06" db="EMBL/GenBank/DDBJ databases">
        <title>The Natural Products Discovery Center: Release of the First 8490 Sequenced Strains for Exploring Actinobacteria Biosynthetic Diversity.</title>
        <authorList>
            <person name="Kalkreuter E."/>
            <person name="Kautsar S.A."/>
            <person name="Yang D."/>
            <person name="Bader C.D."/>
            <person name="Teijaro C.N."/>
            <person name="Fluegel L."/>
            <person name="Davis C.M."/>
            <person name="Simpson J.R."/>
            <person name="Lauterbach L."/>
            <person name="Steele A.D."/>
            <person name="Gui C."/>
            <person name="Meng S."/>
            <person name="Li G."/>
            <person name="Viehrig K."/>
            <person name="Ye F."/>
            <person name="Su P."/>
            <person name="Kiefer A.F."/>
            <person name="Nichols A."/>
            <person name="Cepeda A.J."/>
            <person name="Yan W."/>
            <person name="Fan B."/>
            <person name="Jiang Y."/>
            <person name="Adhikari A."/>
            <person name="Zheng C.-J."/>
            <person name="Schuster L."/>
            <person name="Cowan T.M."/>
            <person name="Smanski M.J."/>
            <person name="Chevrette M.G."/>
            <person name="De Carvalho L.P.S."/>
            <person name="Shen B."/>
        </authorList>
    </citation>
    <scope>NUCLEOTIDE SEQUENCE [LARGE SCALE GENOMIC DNA]</scope>
    <source>
        <strain evidence="3 4">NPDC048946</strain>
    </source>
</reference>
<dbReference type="EC" id="3.1.2.-" evidence="3"/>
<evidence type="ECO:0000256" key="2">
    <source>
        <dbReference type="ARBA" id="ARBA00022801"/>
    </source>
</evidence>
<organism evidence="3 4">
    <name type="scientific">Streptodolium elevatio</name>
    <dbReference type="NCBI Taxonomy" id="3157996"/>
    <lineage>
        <taxon>Bacteria</taxon>
        <taxon>Bacillati</taxon>
        <taxon>Actinomycetota</taxon>
        <taxon>Actinomycetes</taxon>
        <taxon>Kitasatosporales</taxon>
        <taxon>Streptomycetaceae</taxon>
        <taxon>Streptodolium</taxon>
    </lineage>
</organism>
<comment type="caution">
    <text evidence="3">The sequence shown here is derived from an EMBL/GenBank/DDBJ whole genome shotgun (WGS) entry which is preliminary data.</text>
</comment>
<dbReference type="PANTHER" id="PTHR31793:SF27">
    <property type="entry name" value="NOVEL THIOESTERASE SUPERFAMILY DOMAIN AND SAPOSIN A-TYPE DOMAIN CONTAINING PROTEIN (0610012H03RIK)"/>
    <property type="match status" value="1"/>
</dbReference>
<dbReference type="InterPro" id="IPR029069">
    <property type="entry name" value="HotDog_dom_sf"/>
</dbReference>
<dbReference type="RefSeq" id="WP_358358607.1">
    <property type="nucleotide sequence ID" value="NZ_JBEZFP010000080.1"/>
</dbReference>
<dbReference type="EMBL" id="JBEZFP010000080">
    <property type="protein sequence ID" value="MEU8137144.1"/>
    <property type="molecule type" value="Genomic_DNA"/>
</dbReference>
<keyword evidence="4" id="KW-1185">Reference proteome</keyword>
<proteinExistence type="inferred from homology"/>
<name>A0ABV3DN11_9ACTN</name>
<accession>A0ABV3DN11</accession>
<protein>
    <submittedName>
        <fullName evidence="3">Acyl-CoA thioesterase</fullName>
        <ecNumber evidence="3">3.1.2.-</ecNumber>
    </submittedName>
</protein>
<sequence length="164" mass="18566">MAQVREVPDPARLRLDSYPFVREVPARFGDMDIQRHVNNVAIASFYEDGRANLNMRMFGEGLFSQVREFRFVVLETRTRYLREAPFPATYRVGVGITRFGRSSFEYGLGLFHDAECVGLCESVLVHMTSSGPTAVPPERRALMEKYAFPAAVRPESESGQPADR</sequence>
<dbReference type="Gene3D" id="3.10.129.10">
    <property type="entry name" value="Hotdog Thioesterase"/>
    <property type="match status" value="1"/>
</dbReference>
<evidence type="ECO:0000313" key="4">
    <source>
        <dbReference type="Proteomes" id="UP001551482"/>
    </source>
</evidence>
<dbReference type="Pfam" id="PF13279">
    <property type="entry name" value="4HBT_2"/>
    <property type="match status" value="1"/>
</dbReference>